<sequence length="139" mass="15679">MIAKNYLFQGSSTIRNIAELFGLLLVFVLILVLAYYTSKWIGKTGAGMTTKNHNITIIETLRLSQTKYLQIIKIANKYIVIAVSKDHVEYLTDIDGDQLKSFEGVMDTPSFKEVLSKIKLGTNVKSKDCIENEKDENDV</sequence>
<evidence type="ECO:0000256" key="4">
    <source>
        <dbReference type="ARBA" id="ARBA00022989"/>
    </source>
</evidence>
<dbReference type="STRING" id="1120996.SAMN02746066_00261"/>
<evidence type="ECO:0000256" key="1">
    <source>
        <dbReference type="ARBA" id="ARBA00004236"/>
    </source>
</evidence>
<organism evidence="7 8">
    <name type="scientific">Anaerosporobacter mobilis DSM 15930</name>
    <dbReference type="NCBI Taxonomy" id="1120996"/>
    <lineage>
        <taxon>Bacteria</taxon>
        <taxon>Bacillati</taxon>
        <taxon>Bacillota</taxon>
        <taxon>Clostridia</taxon>
        <taxon>Lachnospirales</taxon>
        <taxon>Lachnospiraceae</taxon>
        <taxon>Anaerosporobacter</taxon>
    </lineage>
</organism>
<keyword evidence="7" id="KW-0966">Cell projection</keyword>
<dbReference type="AlphaFoldDB" id="A0A1M7EXJ4"/>
<keyword evidence="8" id="KW-1185">Reference proteome</keyword>
<dbReference type="InterPro" id="IPR022781">
    <property type="entry name" value="Flagellar_biosynth_FliO"/>
</dbReference>
<proteinExistence type="predicted"/>
<keyword evidence="7" id="KW-0969">Cilium</keyword>
<reference evidence="7 8" key="1">
    <citation type="submission" date="2016-11" db="EMBL/GenBank/DDBJ databases">
        <authorList>
            <person name="Jaros S."/>
            <person name="Januszkiewicz K."/>
            <person name="Wedrychowicz H."/>
        </authorList>
    </citation>
    <scope>NUCLEOTIDE SEQUENCE [LARGE SCALE GENOMIC DNA]</scope>
    <source>
        <strain evidence="7 8">DSM 15930</strain>
    </source>
</reference>
<evidence type="ECO:0000256" key="2">
    <source>
        <dbReference type="ARBA" id="ARBA00022475"/>
    </source>
</evidence>
<gene>
    <name evidence="7" type="ORF">SAMN02746066_00261</name>
</gene>
<keyword evidence="7" id="KW-0282">Flagellum</keyword>
<dbReference type="RefSeq" id="WP_073281945.1">
    <property type="nucleotide sequence ID" value="NZ_FRCP01000005.1"/>
</dbReference>
<feature type="transmembrane region" description="Helical" evidence="6">
    <location>
        <begin position="20"/>
        <end position="38"/>
    </location>
</feature>
<evidence type="ECO:0000313" key="8">
    <source>
        <dbReference type="Proteomes" id="UP000184038"/>
    </source>
</evidence>
<comment type="subcellular location">
    <subcellularLocation>
        <location evidence="1">Cell membrane</location>
    </subcellularLocation>
</comment>
<evidence type="ECO:0000256" key="6">
    <source>
        <dbReference type="SAM" id="Phobius"/>
    </source>
</evidence>
<keyword evidence="4 6" id="KW-1133">Transmembrane helix</keyword>
<evidence type="ECO:0000256" key="3">
    <source>
        <dbReference type="ARBA" id="ARBA00022692"/>
    </source>
</evidence>
<dbReference type="OrthoDB" id="9797155at2"/>
<keyword evidence="3 6" id="KW-0812">Transmembrane</keyword>
<dbReference type="Pfam" id="PF04347">
    <property type="entry name" value="FliO"/>
    <property type="match status" value="1"/>
</dbReference>
<keyword evidence="5 6" id="KW-0472">Membrane</keyword>
<name>A0A1M7EXJ4_9FIRM</name>
<dbReference type="GO" id="GO:0044781">
    <property type="term" value="P:bacterial-type flagellum organization"/>
    <property type="evidence" value="ECO:0007669"/>
    <property type="project" value="InterPro"/>
</dbReference>
<dbReference type="Proteomes" id="UP000184038">
    <property type="component" value="Unassembled WGS sequence"/>
</dbReference>
<protein>
    <submittedName>
        <fullName evidence="7">Flagellar protein FliO/FliZ</fullName>
    </submittedName>
</protein>
<evidence type="ECO:0000313" key="7">
    <source>
        <dbReference type="EMBL" id="SHL96413.1"/>
    </source>
</evidence>
<dbReference type="GO" id="GO:0016020">
    <property type="term" value="C:membrane"/>
    <property type="evidence" value="ECO:0007669"/>
    <property type="project" value="InterPro"/>
</dbReference>
<accession>A0A1M7EXJ4</accession>
<keyword evidence="2" id="KW-1003">Cell membrane</keyword>
<dbReference type="EMBL" id="FRCP01000005">
    <property type="protein sequence ID" value="SHL96413.1"/>
    <property type="molecule type" value="Genomic_DNA"/>
</dbReference>
<evidence type="ECO:0000256" key="5">
    <source>
        <dbReference type="ARBA" id="ARBA00023136"/>
    </source>
</evidence>